<keyword evidence="4" id="KW-0812">Transmembrane</keyword>
<dbReference type="GO" id="GO:0005829">
    <property type="term" value="C:cytosol"/>
    <property type="evidence" value="ECO:0007669"/>
    <property type="project" value="TreeGrafter"/>
</dbReference>
<evidence type="ECO:0000256" key="2">
    <source>
        <dbReference type="ARBA" id="ARBA00022840"/>
    </source>
</evidence>
<dbReference type="Pfam" id="PF00488">
    <property type="entry name" value="MutS_V"/>
    <property type="match status" value="1"/>
</dbReference>
<dbReference type="GO" id="GO:0006298">
    <property type="term" value="P:mismatch repair"/>
    <property type="evidence" value="ECO:0007669"/>
    <property type="project" value="InterPro"/>
</dbReference>
<reference evidence="6 7" key="1">
    <citation type="submission" date="2017-08" db="EMBL/GenBank/DDBJ databases">
        <title>Draft genome sequences of 64 type strains of genus Staph aureus.</title>
        <authorList>
            <person name="Cole K."/>
            <person name="Golubchik T."/>
            <person name="Russell J."/>
            <person name="Foster D."/>
            <person name="Llewelyn M."/>
            <person name="Wilson D."/>
            <person name="Crook D."/>
            <person name="Paul J."/>
        </authorList>
    </citation>
    <scope>NUCLEOTIDE SEQUENCE [LARGE SCALE GENOMIC DNA]</scope>
    <source>
        <strain evidence="6 7">NCTC 12101</strain>
    </source>
</reference>
<comment type="caution">
    <text evidence="6">The sequence shown here is derived from an EMBL/GenBank/DDBJ whole genome shotgun (WGS) entry which is preliminary data.</text>
</comment>
<dbReference type="InterPro" id="IPR045076">
    <property type="entry name" value="MutS"/>
</dbReference>
<feature type="transmembrane region" description="Helical" evidence="4">
    <location>
        <begin position="180"/>
        <end position="196"/>
    </location>
</feature>
<dbReference type="Gene3D" id="3.40.50.300">
    <property type="entry name" value="P-loop containing nucleotide triphosphate hydrolases"/>
    <property type="match status" value="1"/>
</dbReference>
<dbReference type="GO" id="GO:0140664">
    <property type="term" value="F:ATP-dependent DNA damage sensor activity"/>
    <property type="evidence" value="ECO:0007669"/>
    <property type="project" value="InterPro"/>
</dbReference>
<organism evidence="6 7">
    <name type="scientific">Staphylococcus auricularis</name>
    <dbReference type="NCBI Taxonomy" id="29379"/>
    <lineage>
        <taxon>Bacteria</taxon>
        <taxon>Bacillati</taxon>
        <taxon>Bacillota</taxon>
        <taxon>Bacilli</taxon>
        <taxon>Bacillales</taxon>
        <taxon>Staphylococcaceae</taxon>
        <taxon>Staphylococcus</taxon>
    </lineage>
</organism>
<protein>
    <submittedName>
        <fullName evidence="6">DNA mismatch repair protein MutS</fullName>
    </submittedName>
</protein>
<dbReference type="PANTHER" id="PTHR11361:SF152">
    <property type="entry name" value="DNA MISMATCH REPAIR PROTEIN"/>
    <property type="match status" value="1"/>
</dbReference>
<dbReference type="InterPro" id="IPR000432">
    <property type="entry name" value="DNA_mismatch_repair_MutS_C"/>
</dbReference>
<sequence length="540" mass="61841">MNQVLFVVLIVIGITLVLNIIFSITKNHRMTTQIKSLWDRQLPLENFIRANHWYDNQYQTYKHRYNEDELIDDKTWSDLNLDTVFQYMNYNFTAIGEMRLYATLRKMHTVEHQHLIASFKEHRGFREKVSLILAKLGKAIYPIFPDQLTVRSSNPLFLIATYIPIVGAVIAIFAHQIGSIIVIVSFLFNIVLSILLRRTYIDDLNSLFYTSNVIISAKKLSDLEGAPEINVNFNHFIFARYFSHLLGRVSSNDEAGAFNIAFKAIFNLDYQLFHLIQHSIKNYEDEVMACYDYVAEIDNHYAVALWQKTLPTYCHPEVHEQKAIQFEGLTHPLIEDAVPNDLTIDQHILLTGSNASGKSTFMKSVALNLLLAQTVYTATATSFNYKPGVIYTSMANADDVLTGDSYFMAEIKSIKRLFHLSTSQPIYCFIDEIFKGTNTTERIAASEAVLKYLDANPSYFVLAATHDIELASLLAQKYDNYHFNETILDDEIHFDYLIKPGKADTRNAIELLRITDFPMTIYENAKALAESQDQSKTSSN</sequence>
<keyword evidence="4" id="KW-0472">Membrane</keyword>
<evidence type="ECO:0000256" key="4">
    <source>
        <dbReference type="SAM" id="Phobius"/>
    </source>
</evidence>
<keyword evidence="1" id="KW-0547">Nucleotide-binding</keyword>
<accession>A0AAP8PQ15</accession>
<dbReference type="GeneID" id="64981742"/>
<dbReference type="EMBL" id="PPQW01000010">
    <property type="protein sequence ID" value="PNZ68743.1"/>
    <property type="molecule type" value="Genomic_DNA"/>
</dbReference>
<proteinExistence type="predicted"/>
<evidence type="ECO:0000256" key="3">
    <source>
        <dbReference type="ARBA" id="ARBA00023125"/>
    </source>
</evidence>
<dbReference type="SMART" id="SM00534">
    <property type="entry name" value="MUTSac"/>
    <property type="match status" value="1"/>
</dbReference>
<keyword evidence="3" id="KW-0238">DNA-binding</keyword>
<feature type="transmembrane region" description="Helical" evidence="4">
    <location>
        <begin position="156"/>
        <end position="174"/>
    </location>
</feature>
<dbReference type="GO" id="GO:0005524">
    <property type="term" value="F:ATP binding"/>
    <property type="evidence" value="ECO:0007669"/>
    <property type="project" value="UniProtKB-KW"/>
</dbReference>
<evidence type="ECO:0000259" key="5">
    <source>
        <dbReference type="SMART" id="SM00534"/>
    </source>
</evidence>
<feature type="domain" description="DNA mismatch repair proteins mutS family" evidence="5">
    <location>
        <begin position="345"/>
        <end position="530"/>
    </location>
</feature>
<dbReference type="SUPFAM" id="SSF52540">
    <property type="entry name" value="P-loop containing nucleoside triphosphate hydrolases"/>
    <property type="match status" value="1"/>
</dbReference>
<evidence type="ECO:0000313" key="6">
    <source>
        <dbReference type="EMBL" id="PNZ68743.1"/>
    </source>
</evidence>
<dbReference type="Proteomes" id="UP000242470">
    <property type="component" value="Unassembled WGS sequence"/>
</dbReference>
<dbReference type="GO" id="GO:0030983">
    <property type="term" value="F:mismatched DNA binding"/>
    <property type="evidence" value="ECO:0007669"/>
    <property type="project" value="InterPro"/>
</dbReference>
<dbReference type="AlphaFoldDB" id="A0AAP8PQ15"/>
<dbReference type="RefSeq" id="WP_059107646.1">
    <property type="nucleotide sequence ID" value="NZ_AP024589.1"/>
</dbReference>
<name>A0AAP8PQ15_9STAP</name>
<dbReference type="InterPro" id="IPR027417">
    <property type="entry name" value="P-loop_NTPase"/>
</dbReference>
<gene>
    <name evidence="6" type="ORF">CD158_02755</name>
</gene>
<evidence type="ECO:0000256" key="1">
    <source>
        <dbReference type="ARBA" id="ARBA00022741"/>
    </source>
</evidence>
<feature type="transmembrane region" description="Helical" evidence="4">
    <location>
        <begin position="6"/>
        <end position="25"/>
    </location>
</feature>
<keyword evidence="2" id="KW-0067">ATP-binding</keyword>
<dbReference type="PANTHER" id="PTHR11361">
    <property type="entry name" value="DNA MISMATCH REPAIR PROTEIN MUTS FAMILY MEMBER"/>
    <property type="match status" value="1"/>
</dbReference>
<keyword evidence="4" id="KW-1133">Transmembrane helix</keyword>
<evidence type="ECO:0000313" key="7">
    <source>
        <dbReference type="Proteomes" id="UP000242470"/>
    </source>
</evidence>